<dbReference type="Pfam" id="PF13593">
    <property type="entry name" value="SBF_like"/>
    <property type="match status" value="1"/>
</dbReference>
<name>A0A1I4CNU4_9HYPH</name>
<dbReference type="InterPro" id="IPR038770">
    <property type="entry name" value="Na+/solute_symporter_sf"/>
</dbReference>
<dbReference type="PANTHER" id="PTHR18640">
    <property type="entry name" value="SOLUTE CARRIER FAMILY 10 MEMBER 7"/>
    <property type="match status" value="1"/>
</dbReference>
<protein>
    <submittedName>
        <fullName evidence="2">Solute carrier family 10 (Sodium/bile acid cotransporter), member 7</fullName>
    </submittedName>
</protein>
<evidence type="ECO:0000313" key="3">
    <source>
        <dbReference type="Proteomes" id="UP000198755"/>
    </source>
</evidence>
<accession>A0A1I4CNU4</accession>
<evidence type="ECO:0000313" key="2">
    <source>
        <dbReference type="EMBL" id="SFK82585.1"/>
    </source>
</evidence>
<evidence type="ECO:0000256" key="1">
    <source>
        <dbReference type="SAM" id="Phobius"/>
    </source>
</evidence>
<keyword evidence="1" id="KW-1133">Transmembrane helix</keyword>
<keyword evidence="1" id="KW-0472">Membrane</keyword>
<proteinExistence type="predicted"/>
<dbReference type="PANTHER" id="PTHR18640:SF5">
    <property type="entry name" value="SODIUM_BILE ACID COTRANSPORTER 7"/>
    <property type="match status" value="1"/>
</dbReference>
<sequence>MFGIFFTPLLAALLMKSQSAGFSLEALGDIILQLLFPFLAGQLARPLLGAFVTRHRAVLNLVDRGSILLIIYAAFSEGVVKGVWSQLGAGELLRLSLVLSGLLAFVLTLTTFLSRRLGFAREDEIVIVFCGSKKGLSAGLAMASVLFTGPQIGLFMLPIMLFHQIQLMVCAVIAQRYAAQWEGMKPQPPPFVPQAGVSPSQ</sequence>
<dbReference type="Gene3D" id="1.20.1530.20">
    <property type="match status" value="1"/>
</dbReference>
<organism evidence="2 3">
    <name type="scientific">Methylocapsa palsarum</name>
    <dbReference type="NCBI Taxonomy" id="1612308"/>
    <lineage>
        <taxon>Bacteria</taxon>
        <taxon>Pseudomonadati</taxon>
        <taxon>Pseudomonadota</taxon>
        <taxon>Alphaproteobacteria</taxon>
        <taxon>Hyphomicrobiales</taxon>
        <taxon>Beijerinckiaceae</taxon>
        <taxon>Methylocapsa</taxon>
    </lineage>
</organism>
<dbReference type="AlphaFoldDB" id="A0A1I4CNU4"/>
<keyword evidence="3" id="KW-1185">Reference proteome</keyword>
<dbReference type="Proteomes" id="UP000198755">
    <property type="component" value="Unassembled WGS sequence"/>
</dbReference>
<feature type="transmembrane region" description="Helical" evidence="1">
    <location>
        <begin position="95"/>
        <end position="113"/>
    </location>
</feature>
<keyword evidence="1" id="KW-0812">Transmembrane</keyword>
<dbReference type="EMBL" id="FOSN01000026">
    <property type="protein sequence ID" value="SFK82585.1"/>
    <property type="molecule type" value="Genomic_DNA"/>
</dbReference>
<gene>
    <name evidence="2" type="ORF">SAMN05444581_1262</name>
</gene>
<feature type="transmembrane region" description="Helical" evidence="1">
    <location>
        <begin position="125"/>
        <end position="146"/>
    </location>
</feature>
<dbReference type="InterPro" id="IPR016833">
    <property type="entry name" value="Put_Na-Bile_cotransptr"/>
</dbReference>
<reference evidence="2 3" key="1">
    <citation type="submission" date="2016-10" db="EMBL/GenBank/DDBJ databases">
        <authorList>
            <person name="de Groot N.N."/>
        </authorList>
    </citation>
    <scope>NUCLEOTIDE SEQUENCE [LARGE SCALE GENOMIC DNA]</scope>
    <source>
        <strain evidence="2 3">NE2</strain>
    </source>
</reference>
<feature type="transmembrane region" description="Helical" evidence="1">
    <location>
        <begin position="152"/>
        <end position="174"/>
    </location>
</feature>
<dbReference type="GO" id="GO:0005886">
    <property type="term" value="C:plasma membrane"/>
    <property type="evidence" value="ECO:0007669"/>
    <property type="project" value="TreeGrafter"/>
</dbReference>
<feature type="transmembrane region" description="Helical" evidence="1">
    <location>
        <begin position="30"/>
        <end position="48"/>
    </location>
</feature>